<dbReference type="InterPro" id="IPR042353">
    <property type="entry name" value="GPR160"/>
</dbReference>
<sequence>MLPSLLETKQTEAMLAILEQWDQLSGSYTDNTHNYFLLLLFKSAMDTAAFCLCSCKQYKSLLSMCSLSIALADLVMVFFVATVWFLRAEGSSVTLCFFLAHASATFTALPLPMMSLGLLDYCLEDTYVNHHRTFCKLLRNVLLTLLVWALAIIYSFHTVRAKPMKLYEEKGMTALVCEVGESSLITYFILVLFCALLFIILPFWSRIPQWVMEADRLSNARTEHKSKKSDLMFTSTPSLETKSSEENHLEVTNGQRPPLWLSLTLGFGEIWMAYLATCVACMVCGLGVPAYVSVNVLWLECTNSLLVGLVFWVKSKTRGPYSHLPENVCSWNVYCGPHFFVLCKLSSQNVLYKALIIIYVSRHAAV</sequence>
<reference evidence="2 3" key="1">
    <citation type="submission" date="2018-03" db="EMBL/GenBank/DDBJ databases">
        <title>Finding Nemo's genes: A chromosome-scale reference assembly of the genome of the orange clownfish Amphiprion percula.</title>
        <authorList>
            <person name="Lehmann R."/>
        </authorList>
    </citation>
    <scope>NUCLEOTIDE SEQUENCE</scope>
</reference>
<feature type="transmembrane region" description="Helical" evidence="1">
    <location>
        <begin position="296"/>
        <end position="313"/>
    </location>
</feature>
<reference evidence="2" key="3">
    <citation type="submission" date="2025-09" db="UniProtKB">
        <authorList>
            <consortium name="Ensembl"/>
        </authorList>
    </citation>
    <scope>IDENTIFICATION</scope>
</reference>
<dbReference type="GeneTree" id="ENSGT00940000171598"/>
<keyword evidence="1" id="KW-0472">Membrane</keyword>
<dbReference type="PANTHER" id="PTHR15573:SF0">
    <property type="entry name" value="G-PROTEIN COUPLED RECEPTOR 160-RELATED"/>
    <property type="match status" value="1"/>
</dbReference>
<name>A0A3P8T505_AMPPE</name>
<protein>
    <submittedName>
        <fullName evidence="2">Uncharacterized protein</fullName>
    </submittedName>
</protein>
<evidence type="ECO:0000313" key="2">
    <source>
        <dbReference type="Ensembl" id="ENSAPEP00000020365.1"/>
    </source>
</evidence>
<feature type="transmembrane region" description="Helical" evidence="1">
    <location>
        <begin position="184"/>
        <end position="204"/>
    </location>
</feature>
<feature type="transmembrane region" description="Helical" evidence="1">
    <location>
        <begin position="137"/>
        <end position="157"/>
    </location>
</feature>
<evidence type="ECO:0000256" key="1">
    <source>
        <dbReference type="SAM" id="Phobius"/>
    </source>
</evidence>
<dbReference type="AlphaFoldDB" id="A0A3P8T505"/>
<dbReference type="Ensembl" id="ENSAPET00000020910.1">
    <property type="protein sequence ID" value="ENSAPEP00000020365.1"/>
    <property type="gene ID" value="ENSAPEG00000014547.1"/>
</dbReference>
<dbReference type="PANTHER" id="PTHR15573">
    <property type="entry name" value="G-PROTEIN COUPLED RECEPTOR 160-RELATED"/>
    <property type="match status" value="1"/>
</dbReference>
<evidence type="ECO:0000313" key="3">
    <source>
        <dbReference type="Proteomes" id="UP000265080"/>
    </source>
</evidence>
<feature type="transmembrane region" description="Helical" evidence="1">
    <location>
        <begin position="67"/>
        <end position="86"/>
    </location>
</feature>
<keyword evidence="1" id="KW-0812">Transmembrane</keyword>
<organism evidence="2 3">
    <name type="scientific">Amphiprion percula</name>
    <name type="common">Orange clownfish</name>
    <name type="synonym">Lutjanus percula</name>
    <dbReference type="NCBI Taxonomy" id="161767"/>
    <lineage>
        <taxon>Eukaryota</taxon>
        <taxon>Metazoa</taxon>
        <taxon>Chordata</taxon>
        <taxon>Craniata</taxon>
        <taxon>Vertebrata</taxon>
        <taxon>Euteleostomi</taxon>
        <taxon>Actinopterygii</taxon>
        <taxon>Neopterygii</taxon>
        <taxon>Teleostei</taxon>
        <taxon>Neoteleostei</taxon>
        <taxon>Acanthomorphata</taxon>
        <taxon>Ovalentaria</taxon>
        <taxon>Pomacentridae</taxon>
        <taxon>Amphiprion</taxon>
    </lineage>
</organism>
<dbReference type="GO" id="GO:0043235">
    <property type="term" value="C:receptor complex"/>
    <property type="evidence" value="ECO:0007669"/>
    <property type="project" value="TreeGrafter"/>
</dbReference>
<accession>A0A3P8T505</accession>
<dbReference type="GO" id="GO:0005886">
    <property type="term" value="C:plasma membrane"/>
    <property type="evidence" value="ECO:0007669"/>
    <property type="project" value="TreeGrafter"/>
</dbReference>
<proteinExistence type="predicted"/>
<keyword evidence="1" id="KW-1133">Transmembrane helix</keyword>
<reference evidence="2" key="2">
    <citation type="submission" date="2025-08" db="UniProtKB">
        <authorList>
            <consortium name="Ensembl"/>
        </authorList>
    </citation>
    <scope>IDENTIFICATION</scope>
</reference>
<feature type="transmembrane region" description="Helical" evidence="1">
    <location>
        <begin position="92"/>
        <end position="116"/>
    </location>
</feature>
<dbReference type="OMA" id="ENVCLWH"/>
<keyword evidence="3" id="KW-1185">Reference proteome</keyword>
<feature type="transmembrane region" description="Helical" evidence="1">
    <location>
        <begin position="271"/>
        <end position="290"/>
    </location>
</feature>
<dbReference type="Proteomes" id="UP000265080">
    <property type="component" value="Chromosome 8"/>
</dbReference>